<dbReference type="InParanoid" id="E4XCD7"/>
<sequence length="123" mass="13880">MGSIFSFFPGAQPISAALLAPGASVGEINIWLSHHVKDKKSSPIRSVSSRRSLPNLMLRPKSERFLRKLRGRTSKNTAETFCWYLMRSQLATFDQPNDEEMLMNDRDNVPAQSAANFEYQNSS</sequence>
<dbReference type="EMBL" id="FN653035">
    <property type="protein sequence ID" value="CBY09262.1"/>
    <property type="molecule type" value="Genomic_DNA"/>
</dbReference>
<evidence type="ECO:0000313" key="1">
    <source>
        <dbReference type="EMBL" id="CBY09262.1"/>
    </source>
</evidence>
<reference evidence="1" key="1">
    <citation type="journal article" date="2010" name="Science">
        <title>Plasticity of animal genome architecture unmasked by rapid evolution of a pelagic tunicate.</title>
        <authorList>
            <person name="Denoeud F."/>
            <person name="Henriet S."/>
            <person name="Mungpakdee S."/>
            <person name="Aury J.M."/>
            <person name="Da Silva C."/>
            <person name="Brinkmann H."/>
            <person name="Mikhaleva J."/>
            <person name="Olsen L.C."/>
            <person name="Jubin C."/>
            <person name="Canestro C."/>
            <person name="Bouquet J.M."/>
            <person name="Danks G."/>
            <person name="Poulain J."/>
            <person name="Campsteijn C."/>
            <person name="Adamski M."/>
            <person name="Cross I."/>
            <person name="Yadetie F."/>
            <person name="Muffato M."/>
            <person name="Louis A."/>
            <person name="Butcher S."/>
            <person name="Tsagkogeorga G."/>
            <person name="Konrad A."/>
            <person name="Singh S."/>
            <person name="Jensen M.F."/>
            <person name="Cong E.H."/>
            <person name="Eikeseth-Otteraa H."/>
            <person name="Noel B."/>
            <person name="Anthouard V."/>
            <person name="Porcel B.M."/>
            <person name="Kachouri-Lafond R."/>
            <person name="Nishino A."/>
            <person name="Ugolini M."/>
            <person name="Chourrout P."/>
            <person name="Nishida H."/>
            <person name="Aasland R."/>
            <person name="Huzurbazar S."/>
            <person name="Westhof E."/>
            <person name="Delsuc F."/>
            <person name="Lehrach H."/>
            <person name="Reinhardt R."/>
            <person name="Weissenbach J."/>
            <person name="Roy S.W."/>
            <person name="Artiguenave F."/>
            <person name="Postlethwait J.H."/>
            <person name="Manak J.R."/>
            <person name="Thompson E.M."/>
            <person name="Jaillon O."/>
            <person name="Du Pasquier L."/>
            <person name="Boudinot P."/>
            <person name="Liberles D.A."/>
            <person name="Volff J.N."/>
            <person name="Philippe H."/>
            <person name="Lenhard B."/>
            <person name="Roest Crollius H."/>
            <person name="Wincker P."/>
            <person name="Chourrout D."/>
        </authorList>
    </citation>
    <scope>NUCLEOTIDE SEQUENCE [LARGE SCALE GENOMIC DNA]</scope>
</reference>
<gene>
    <name evidence="1" type="ORF">GSOID_T00007797001</name>
</gene>
<dbReference type="Proteomes" id="UP000001307">
    <property type="component" value="Unassembled WGS sequence"/>
</dbReference>
<proteinExistence type="predicted"/>
<name>E4XCD7_OIKDI</name>
<accession>E4XCD7</accession>
<keyword evidence="2" id="KW-1185">Reference proteome</keyword>
<protein>
    <submittedName>
        <fullName evidence="1">Uncharacterized protein</fullName>
    </submittedName>
</protein>
<dbReference type="AlphaFoldDB" id="E4XCD7"/>
<evidence type="ECO:0000313" key="2">
    <source>
        <dbReference type="Proteomes" id="UP000001307"/>
    </source>
</evidence>
<organism evidence="1">
    <name type="scientific">Oikopleura dioica</name>
    <name type="common">Tunicate</name>
    <dbReference type="NCBI Taxonomy" id="34765"/>
    <lineage>
        <taxon>Eukaryota</taxon>
        <taxon>Metazoa</taxon>
        <taxon>Chordata</taxon>
        <taxon>Tunicata</taxon>
        <taxon>Appendicularia</taxon>
        <taxon>Copelata</taxon>
        <taxon>Oikopleuridae</taxon>
        <taxon>Oikopleura</taxon>
    </lineage>
</organism>